<protein>
    <submittedName>
        <fullName evidence="4">Patatin</fullName>
    </submittedName>
</protein>
<dbReference type="Pfam" id="PF01734">
    <property type="entry name" value="Patatin"/>
    <property type="match status" value="1"/>
</dbReference>
<evidence type="ECO:0000256" key="2">
    <source>
        <dbReference type="PROSITE-ProRule" id="PRU01161"/>
    </source>
</evidence>
<dbReference type="AlphaFoldDB" id="A0A081C0U2"/>
<keyword evidence="5" id="KW-1185">Reference proteome</keyword>
<dbReference type="HOGENOM" id="CLU_480330_0_0_0"/>
<organism evidence="4">
    <name type="scientific">Vecturithrix granuli</name>
    <dbReference type="NCBI Taxonomy" id="1499967"/>
    <lineage>
        <taxon>Bacteria</taxon>
        <taxon>Candidatus Moduliflexota</taxon>
        <taxon>Candidatus Vecturitrichia</taxon>
        <taxon>Candidatus Vecturitrichales</taxon>
        <taxon>Candidatus Vecturitrichaceae</taxon>
        <taxon>Candidatus Vecturithrix</taxon>
    </lineage>
</organism>
<reference evidence="4" key="1">
    <citation type="journal article" date="2015" name="PeerJ">
        <title>First genomic representation of candidate bacterial phylum KSB3 points to enhanced environmental sensing as a trigger of wastewater bulking.</title>
        <authorList>
            <person name="Sekiguchi Y."/>
            <person name="Ohashi A."/>
            <person name="Parks D.H."/>
            <person name="Yamauchi T."/>
            <person name="Tyson G.W."/>
            <person name="Hugenholtz P."/>
        </authorList>
    </citation>
    <scope>NUCLEOTIDE SEQUENCE [LARGE SCALE GENOMIC DNA]</scope>
</reference>
<dbReference type="SUPFAM" id="SSF52151">
    <property type="entry name" value="FabD/lysophospholipase-like"/>
    <property type="match status" value="1"/>
</dbReference>
<feature type="active site" description="Nucleophile" evidence="2">
    <location>
        <position position="59"/>
    </location>
</feature>
<accession>A0A081C0U2</accession>
<sequence>MVKNRAVQKIALILAGGVSLGSYEAGVLTELLYALETLNATAQQEGRPRYVLDVMTGGSAGGLTAALVAQIMFYDLAGRKGDLYRAWVRDIDIVKLLDKTDMPLNALFSRKVVRDIVHQYVVQEASAEPKNPASFAPRVLRLSLSLSNMHGIDYRIPYFSSTSQEQKYLLTTFFSDMARFTINARQLPSQAEWQTIGEAAIASGTFPFAFQPYKLRRNVSDYPGAVYEEQPELLQEGLCFIDGGLFDNEPLGEAISQAKEADGGVLDPTRLFILVDPNLNTSLQQQMITPDDNLQNQLKRILTMIQGESTARDWFRAHRTNTEIEWRNQFVQILAQLIETIPPSQAQQLAASLTDLTKTIVDGKRSLFGEQEYPVNYVQKALRRTFEQQPFKDLYQAMKTRTDSEIQEDIFRNLVFVLNNICGLQNKAELRLALIGAEKSELVGDQLYGFGGFFDETWRTYDFRIGREKAHELLPHILGIPGEYPKEIDENGQLHADYIIPQEWRDTFPNMTIKHVSQDVLDAFRQRVLERTNHLLEELHVSRPVRWFLTRFYIKNKLDAFLNR</sequence>
<evidence type="ECO:0000313" key="4">
    <source>
        <dbReference type="EMBL" id="GAK58197.1"/>
    </source>
</evidence>
<dbReference type="Proteomes" id="UP000030661">
    <property type="component" value="Unassembled WGS sequence"/>
</dbReference>
<name>A0A081C0U2_VECG1</name>
<dbReference type="PROSITE" id="PS51635">
    <property type="entry name" value="PNPLA"/>
    <property type="match status" value="1"/>
</dbReference>
<feature type="active site" description="Proton acceptor" evidence="2">
    <location>
        <position position="242"/>
    </location>
</feature>
<feature type="short sequence motif" description="DGA/G" evidence="2">
    <location>
        <begin position="242"/>
        <end position="244"/>
    </location>
</feature>
<keyword evidence="2" id="KW-0442">Lipid degradation</keyword>
<feature type="domain" description="PNPLA" evidence="3">
    <location>
        <begin position="12"/>
        <end position="255"/>
    </location>
</feature>
<dbReference type="STRING" id="1499967.U27_05170"/>
<evidence type="ECO:0000313" key="5">
    <source>
        <dbReference type="Proteomes" id="UP000030661"/>
    </source>
</evidence>
<dbReference type="Gene3D" id="3.40.1090.10">
    <property type="entry name" value="Cytosolic phospholipase A2 catalytic domain"/>
    <property type="match status" value="2"/>
</dbReference>
<feature type="short sequence motif" description="GXSXG" evidence="2">
    <location>
        <begin position="57"/>
        <end position="61"/>
    </location>
</feature>
<evidence type="ECO:0000259" key="3">
    <source>
        <dbReference type="PROSITE" id="PS51635"/>
    </source>
</evidence>
<keyword evidence="1 2" id="KW-0443">Lipid metabolism</keyword>
<dbReference type="InterPro" id="IPR016035">
    <property type="entry name" value="Acyl_Trfase/lysoPLipase"/>
</dbReference>
<keyword evidence="2" id="KW-0378">Hydrolase</keyword>
<dbReference type="eggNOG" id="COG1752">
    <property type="taxonomic scope" value="Bacteria"/>
</dbReference>
<dbReference type="EMBL" id="DF820467">
    <property type="protein sequence ID" value="GAK58197.1"/>
    <property type="molecule type" value="Genomic_DNA"/>
</dbReference>
<gene>
    <name evidence="4" type="ORF">U27_05170</name>
</gene>
<proteinExistence type="predicted"/>
<evidence type="ECO:0000256" key="1">
    <source>
        <dbReference type="ARBA" id="ARBA00023098"/>
    </source>
</evidence>
<dbReference type="GO" id="GO:0016787">
    <property type="term" value="F:hydrolase activity"/>
    <property type="evidence" value="ECO:0007669"/>
    <property type="project" value="UniProtKB-UniRule"/>
</dbReference>
<dbReference type="GO" id="GO:0016042">
    <property type="term" value="P:lipid catabolic process"/>
    <property type="evidence" value="ECO:0007669"/>
    <property type="project" value="UniProtKB-UniRule"/>
</dbReference>
<dbReference type="InterPro" id="IPR002641">
    <property type="entry name" value="PNPLA_dom"/>
</dbReference>
<comment type="caution">
    <text evidence="2">Lacks conserved residue(s) required for the propagation of feature annotation.</text>
</comment>